<evidence type="ECO:0000256" key="12">
    <source>
        <dbReference type="ARBA" id="ARBA00022833"/>
    </source>
</evidence>
<evidence type="ECO:0000256" key="14">
    <source>
        <dbReference type="ARBA" id="ARBA00023204"/>
    </source>
</evidence>
<dbReference type="PROSITE" id="PS50089">
    <property type="entry name" value="ZF_RING_2"/>
    <property type="match status" value="1"/>
</dbReference>
<dbReference type="GO" id="GO:0006513">
    <property type="term" value="P:protein monoubiquitination"/>
    <property type="evidence" value="ECO:0007669"/>
    <property type="project" value="InterPro"/>
</dbReference>
<feature type="coiled-coil region" evidence="20">
    <location>
        <begin position="293"/>
        <end position="339"/>
    </location>
</feature>
<keyword evidence="20" id="KW-0175">Coiled coil</keyword>
<dbReference type="EMBL" id="JAODAN010000012">
    <property type="protein sequence ID" value="KAK1920807.1"/>
    <property type="molecule type" value="Genomic_DNA"/>
</dbReference>
<dbReference type="EC" id="2.3.2.27" evidence="5"/>
<evidence type="ECO:0000256" key="6">
    <source>
        <dbReference type="ARBA" id="ARBA00015551"/>
    </source>
</evidence>
<evidence type="ECO:0000256" key="5">
    <source>
        <dbReference type="ARBA" id="ARBA00012483"/>
    </source>
</evidence>
<dbReference type="GO" id="GO:0006281">
    <property type="term" value="P:DNA repair"/>
    <property type="evidence" value="ECO:0007669"/>
    <property type="project" value="UniProtKB-KW"/>
</dbReference>
<evidence type="ECO:0000313" key="25">
    <source>
        <dbReference type="Proteomes" id="UP001182556"/>
    </source>
</evidence>
<dbReference type="InterPro" id="IPR027370">
    <property type="entry name" value="Znf-RING_euk"/>
</dbReference>
<reference evidence="24" key="1">
    <citation type="submission" date="2023-02" db="EMBL/GenBank/DDBJ databases">
        <title>Identification and recombinant expression of a fungal hydrolase from Papiliotrema laurentii that hydrolyzes apple cutin and clears colloidal polyester polyurethane.</title>
        <authorList>
            <consortium name="DOE Joint Genome Institute"/>
            <person name="Roman V.A."/>
            <person name="Bojanowski C."/>
            <person name="Crable B.R."/>
            <person name="Wagner D.N."/>
            <person name="Hung C.S."/>
            <person name="Nadeau L.J."/>
            <person name="Schratz L."/>
            <person name="Haridas S."/>
            <person name="Pangilinan J."/>
            <person name="Lipzen A."/>
            <person name="Na H."/>
            <person name="Yan M."/>
            <person name="Ng V."/>
            <person name="Grigoriev I.V."/>
            <person name="Spatafora J.W."/>
            <person name="Barlow D."/>
            <person name="Biffinger J."/>
            <person name="Kelley-Loughnane N."/>
            <person name="Varaljay V.A."/>
            <person name="Crookes-Goodson W.J."/>
        </authorList>
    </citation>
    <scope>NUCLEOTIDE SEQUENCE</scope>
    <source>
        <strain evidence="24">5307AH</strain>
    </source>
</reference>
<evidence type="ECO:0000259" key="22">
    <source>
        <dbReference type="PROSITE" id="PS50089"/>
    </source>
</evidence>
<evidence type="ECO:0000256" key="8">
    <source>
        <dbReference type="ARBA" id="ARBA00022723"/>
    </source>
</evidence>
<evidence type="ECO:0000256" key="16">
    <source>
        <dbReference type="ARBA" id="ARBA00031783"/>
    </source>
</evidence>
<evidence type="ECO:0000256" key="9">
    <source>
        <dbReference type="ARBA" id="ARBA00022763"/>
    </source>
</evidence>
<evidence type="ECO:0000256" key="17">
    <source>
        <dbReference type="ARBA" id="ARBA00074353"/>
    </source>
</evidence>
<evidence type="ECO:0000256" key="15">
    <source>
        <dbReference type="ARBA" id="ARBA00023242"/>
    </source>
</evidence>
<keyword evidence="10 19" id="KW-0863">Zinc-finger</keyword>
<dbReference type="InterPro" id="IPR039577">
    <property type="entry name" value="Rad18"/>
</dbReference>
<sequence>MDMASHPLLAAIPDDPPPFPANFPQLSRLDRSVACPICKETFAAPVTVTCGHSFCSQCIRSSLDVMKDKRCPICDGQISEGSIRRNRALEEITDAWEAARPTIIGFCTNAQAGPSKRKSVFDNSSRTPTSGSGTKRPREASHSRSASPAKMQKVEEGFEILDSDDTPQDGEEELDENDDGECPICQARLPIASIPLHIDRGCPPPKQKVHSSGNQKADWKRVFAGAGTGKDKKIEMERIRKPNYAIAQPSELRKILQEYSLPTTGDKPLLQWRIQQWIILFNANLDTSHPQSVSALRAKLKSIETARQRDKEKGKEEKISDIEQYAKDKKGEFERLRKEIMERDKKRVAAAKGLGAESPIEVD</sequence>
<dbReference type="GO" id="GO:0097505">
    <property type="term" value="C:Rad6-Rad18 complex"/>
    <property type="evidence" value="ECO:0007669"/>
    <property type="project" value="TreeGrafter"/>
</dbReference>
<dbReference type="PANTHER" id="PTHR14134:SF2">
    <property type="entry name" value="E3 UBIQUITIN-PROTEIN LIGASE RAD18"/>
    <property type="match status" value="1"/>
</dbReference>
<dbReference type="SMART" id="SM00184">
    <property type="entry name" value="RING"/>
    <property type="match status" value="1"/>
</dbReference>
<evidence type="ECO:0000256" key="4">
    <source>
        <dbReference type="ARBA" id="ARBA00009506"/>
    </source>
</evidence>
<dbReference type="Pfam" id="PF02037">
    <property type="entry name" value="SAP"/>
    <property type="match status" value="1"/>
</dbReference>
<dbReference type="InterPro" id="IPR017907">
    <property type="entry name" value="Znf_RING_CS"/>
</dbReference>
<feature type="domain" description="RING-type" evidence="22">
    <location>
        <begin position="35"/>
        <end position="75"/>
    </location>
</feature>
<dbReference type="InterPro" id="IPR013083">
    <property type="entry name" value="Znf_RING/FYVE/PHD"/>
</dbReference>
<keyword evidence="7" id="KW-0808">Transferase</keyword>
<feature type="region of interest" description="Disordered" evidence="21">
    <location>
        <begin position="109"/>
        <end position="181"/>
    </location>
</feature>
<evidence type="ECO:0000256" key="3">
    <source>
        <dbReference type="ARBA" id="ARBA00004906"/>
    </source>
</evidence>
<dbReference type="GO" id="GO:0003697">
    <property type="term" value="F:single-stranded DNA binding"/>
    <property type="evidence" value="ECO:0007669"/>
    <property type="project" value="InterPro"/>
</dbReference>
<comment type="similarity">
    <text evidence="4">Belongs to the RAD18 family.</text>
</comment>
<dbReference type="FunFam" id="3.30.40.10:FF:000172">
    <property type="entry name" value="E3 ubiquitin-protein ligase RAD18"/>
    <property type="match status" value="1"/>
</dbReference>
<evidence type="ECO:0000256" key="13">
    <source>
        <dbReference type="ARBA" id="ARBA00023125"/>
    </source>
</evidence>
<accession>A0AAD9CRG8</accession>
<dbReference type="Pfam" id="PF13445">
    <property type="entry name" value="zf-RING_UBOX"/>
    <property type="match status" value="1"/>
</dbReference>
<feature type="compositionally biased region" description="Polar residues" evidence="21">
    <location>
        <begin position="121"/>
        <end position="133"/>
    </location>
</feature>
<dbReference type="Gene3D" id="3.30.40.10">
    <property type="entry name" value="Zinc/RING finger domain, C3HC4 (zinc finger)"/>
    <property type="match status" value="1"/>
</dbReference>
<keyword evidence="15" id="KW-0539">Nucleus</keyword>
<comment type="subcellular location">
    <subcellularLocation>
        <location evidence="2">Nucleus</location>
    </subcellularLocation>
</comment>
<keyword evidence="13" id="KW-0238">DNA-binding</keyword>
<name>A0AAD9CRG8_PAPLA</name>
<protein>
    <recommendedName>
        <fullName evidence="6">Postreplication repair E3 ubiquitin-protein ligase RAD18</fullName>
        <ecNumber evidence="5">2.3.2.27</ecNumber>
    </recommendedName>
    <alternativeName>
        <fullName evidence="17">Postreplication repair E3 ubiquitin-protein ligase rad18</fullName>
    </alternativeName>
    <alternativeName>
        <fullName evidence="16 18">RING-type E3 ubiquitin transferase RAD18</fullName>
    </alternativeName>
</protein>
<feature type="compositionally biased region" description="Acidic residues" evidence="21">
    <location>
        <begin position="157"/>
        <end position="181"/>
    </location>
</feature>
<dbReference type="GO" id="GO:0006301">
    <property type="term" value="P:DNA damage tolerance"/>
    <property type="evidence" value="ECO:0007669"/>
    <property type="project" value="InterPro"/>
</dbReference>
<evidence type="ECO:0000256" key="21">
    <source>
        <dbReference type="SAM" id="MobiDB-lite"/>
    </source>
</evidence>
<keyword evidence="14" id="KW-0234">DNA repair</keyword>
<comment type="caution">
    <text evidence="24">The sequence shown here is derived from an EMBL/GenBank/DDBJ whole genome shotgun (WGS) entry which is preliminary data.</text>
</comment>
<dbReference type="Proteomes" id="UP001182556">
    <property type="component" value="Unassembled WGS sequence"/>
</dbReference>
<proteinExistence type="inferred from homology"/>
<evidence type="ECO:0000256" key="20">
    <source>
        <dbReference type="SAM" id="Coils"/>
    </source>
</evidence>
<comment type="catalytic activity">
    <reaction evidence="1">
        <text>S-ubiquitinyl-[E2 ubiquitin-conjugating enzyme]-L-cysteine + [acceptor protein]-L-lysine = [E2 ubiquitin-conjugating enzyme]-L-cysteine + N(6)-ubiquitinyl-[acceptor protein]-L-lysine.</text>
        <dbReference type="EC" id="2.3.2.27"/>
    </reaction>
</comment>
<evidence type="ECO:0000256" key="10">
    <source>
        <dbReference type="ARBA" id="ARBA00022771"/>
    </source>
</evidence>
<dbReference type="SUPFAM" id="SSF57850">
    <property type="entry name" value="RING/U-box"/>
    <property type="match status" value="1"/>
</dbReference>
<evidence type="ECO:0000313" key="24">
    <source>
        <dbReference type="EMBL" id="KAK1920807.1"/>
    </source>
</evidence>
<evidence type="ECO:0000256" key="18">
    <source>
        <dbReference type="ARBA" id="ARBA00082369"/>
    </source>
</evidence>
<evidence type="ECO:0000256" key="7">
    <source>
        <dbReference type="ARBA" id="ARBA00022679"/>
    </source>
</evidence>
<evidence type="ECO:0000256" key="2">
    <source>
        <dbReference type="ARBA" id="ARBA00004123"/>
    </source>
</evidence>
<evidence type="ECO:0000259" key="23">
    <source>
        <dbReference type="PROSITE" id="PS50800"/>
    </source>
</evidence>
<evidence type="ECO:0000256" key="1">
    <source>
        <dbReference type="ARBA" id="ARBA00000900"/>
    </source>
</evidence>
<keyword evidence="8" id="KW-0479">Metal-binding</keyword>
<organism evidence="24 25">
    <name type="scientific">Papiliotrema laurentii</name>
    <name type="common">Cryptococcus laurentii</name>
    <dbReference type="NCBI Taxonomy" id="5418"/>
    <lineage>
        <taxon>Eukaryota</taxon>
        <taxon>Fungi</taxon>
        <taxon>Dikarya</taxon>
        <taxon>Basidiomycota</taxon>
        <taxon>Agaricomycotina</taxon>
        <taxon>Tremellomycetes</taxon>
        <taxon>Tremellales</taxon>
        <taxon>Rhynchogastremaceae</taxon>
        <taxon>Papiliotrema</taxon>
    </lineage>
</organism>
<keyword evidence="11" id="KW-0833">Ubl conjugation pathway</keyword>
<dbReference type="GO" id="GO:0005634">
    <property type="term" value="C:nucleus"/>
    <property type="evidence" value="ECO:0007669"/>
    <property type="project" value="UniProtKB-SubCell"/>
</dbReference>
<keyword evidence="12" id="KW-0862">Zinc</keyword>
<comment type="pathway">
    <text evidence="3">Protein modification; protein ubiquitination.</text>
</comment>
<keyword evidence="9" id="KW-0227">DNA damage</keyword>
<keyword evidence="25" id="KW-1185">Reference proteome</keyword>
<dbReference type="GO" id="GO:0008270">
    <property type="term" value="F:zinc ion binding"/>
    <property type="evidence" value="ECO:0007669"/>
    <property type="project" value="UniProtKB-KW"/>
</dbReference>
<dbReference type="AlphaFoldDB" id="A0AAD9CRG8"/>
<dbReference type="PANTHER" id="PTHR14134">
    <property type="entry name" value="E3 UBIQUITIN-PROTEIN LIGASE RAD18"/>
    <property type="match status" value="1"/>
</dbReference>
<dbReference type="InterPro" id="IPR003034">
    <property type="entry name" value="SAP_dom"/>
</dbReference>
<evidence type="ECO:0000256" key="11">
    <source>
        <dbReference type="ARBA" id="ARBA00022786"/>
    </source>
</evidence>
<feature type="domain" description="SAP" evidence="23">
    <location>
        <begin position="244"/>
        <end position="278"/>
    </location>
</feature>
<dbReference type="PROSITE" id="PS00518">
    <property type="entry name" value="ZF_RING_1"/>
    <property type="match status" value="1"/>
</dbReference>
<dbReference type="GO" id="GO:0061630">
    <property type="term" value="F:ubiquitin protein ligase activity"/>
    <property type="evidence" value="ECO:0007669"/>
    <property type="project" value="UniProtKB-EC"/>
</dbReference>
<gene>
    <name evidence="24" type="ORF">DB88DRAFT_501130</name>
</gene>
<dbReference type="InterPro" id="IPR001841">
    <property type="entry name" value="Znf_RING"/>
</dbReference>
<dbReference type="PROSITE" id="PS50800">
    <property type="entry name" value="SAP"/>
    <property type="match status" value="1"/>
</dbReference>
<evidence type="ECO:0000256" key="19">
    <source>
        <dbReference type="PROSITE-ProRule" id="PRU00175"/>
    </source>
</evidence>